<organism evidence="4 5">
    <name type="scientific">Actinidia rufa</name>
    <dbReference type="NCBI Taxonomy" id="165716"/>
    <lineage>
        <taxon>Eukaryota</taxon>
        <taxon>Viridiplantae</taxon>
        <taxon>Streptophyta</taxon>
        <taxon>Embryophyta</taxon>
        <taxon>Tracheophyta</taxon>
        <taxon>Spermatophyta</taxon>
        <taxon>Magnoliopsida</taxon>
        <taxon>eudicotyledons</taxon>
        <taxon>Gunneridae</taxon>
        <taxon>Pentapetalae</taxon>
        <taxon>asterids</taxon>
        <taxon>Ericales</taxon>
        <taxon>Actinidiaceae</taxon>
        <taxon>Actinidia</taxon>
    </lineage>
</organism>
<dbReference type="Gene3D" id="3.30.70.330">
    <property type="match status" value="1"/>
</dbReference>
<dbReference type="PANTHER" id="PTHR48035">
    <property type="entry name" value="HETEROGENEOUS NUCLEAR RIBONUCLEOPROTEIN 1"/>
    <property type="match status" value="1"/>
</dbReference>
<protein>
    <submittedName>
        <fullName evidence="4">RNA-binding (RRM/RBD/RNP motifs) family protein</fullName>
    </submittedName>
</protein>
<feature type="compositionally biased region" description="Gly residues" evidence="2">
    <location>
        <begin position="342"/>
        <end position="354"/>
    </location>
</feature>
<dbReference type="InterPro" id="IPR012677">
    <property type="entry name" value="Nucleotide-bd_a/b_plait_sf"/>
</dbReference>
<dbReference type="OrthoDB" id="10459169at2759"/>
<evidence type="ECO:0000313" key="4">
    <source>
        <dbReference type="EMBL" id="GFZ10722.1"/>
    </source>
</evidence>
<sequence>MDLFQGNLFIGGISRGRRTRTSSKTISRSMVRFFRLIMRDKTNGRPRGFGFVVFADPSILNRVLQDVERLRLRGPCQGRNNRLPQGLETLAMLETLEAAEVTGPRKYLLEAFQLRWMRGFRQYFEDAVDRVLHKKFHDLACKKVEVKRALPKDANPGGGAGHSMGVVVGGIGFQGYGAFGGNSSSYDGRMDSNRRMQFQNGGRLPSHCSSDYSSPGYGYGPGNNSVGYGGYGSYGGANLGYGGATGSAYRNPNILNVGYGSGPQDSWSSQAPSGYGAVGYGNAGSKGLDVAPISQSLGGASGYGNPGYGGNEGSYANQVASGGIGGHAWSVSNSNAPAAGGDLQGNGGGNSDANGNGGYGQGWGLINNDFDDFILSGILTFCLEDMRSRLFSC</sequence>
<dbReference type="AlphaFoldDB" id="A0A7J0GJ04"/>
<keyword evidence="5" id="KW-1185">Reference proteome</keyword>
<accession>A0A7J0GJ04</accession>
<dbReference type="EMBL" id="BJWL01000022">
    <property type="protein sequence ID" value="GFZ10722.1"/>
    <property type="molecule type" value="Genomic_DNA"/>
</dbReference>
<feature type="domain" description="RRM" evidence="3">
    <location>
        <begin position="6"/>
        <end position="88"/>
    </location>
</feature>
<dbReference type="InterPro" id="IPR035979">
    <property type="entry name" value="RBD_domain_sf"/>
</dbReference>
<name>A0A7J0GJ04_9ERIC</name>
<dbReference type="PROSITE" id="PS50102">
    <property type="entry name" value="RRM"/>
    <property type="match status" value="1"/>
</dbReference>
<evidence type="ECO:0000313" key="5">
    <source>
        <dbReference type="Proteomes" id="UP000585474"/>
    </source>
</evidence>
<dbReference type="PANTHER" id="PTHR48035:SF2">
    <property type="entry name" value="RNA-BINDING REGION RNP-1 DOMAIN-CONTAINING PROTEIN"/>
    <property type="match status" value="1"/>
</dbReference>
<reference evidence="4 5" key="1">
    <citation type="submission" date="2019-07" db="EMBL/GenBank/DDBJ databases">
        <title>De Novo Assembly of kiwifruit Actinidia rufa.</title>
        <authorList>
            <person name="Sugita-Konishi S."/>
            <person name="Sato K."/>
            <person name="Mori E."/>
            <person name="Abe Y."/>
            <person name="Kisaki G."/>
            <person name="Hamano K."/>
            <person name="Suezawa K."/>
            <person name="Otani M."/>
            <person name="Fukuda T."/>
            <person name="Manabe T."/>
            <person name="Gomi K."/>
            <person name="Tabuchi M."/>
            <person name="Akimitsu K."/>
            <person name="Kataoka I."/>
        </authorList>
    </citation>
    <scope>NUCLEOTIDE SEQUENCE [LARGE SCALE GENOMIC DNA]</scope>
    <source>
        <strain evidence="5">cv. Fuchu</strain>
    </source>
</reference>
<evidence type="ECO:0000256" key="2">
    <source>
        <dbReference type="SAM" id="MobiDB-lite"/>
    </source>
</evidence>
<proteinExistence type="predicted"/>
<comment type="caution">
    <text evidence="4">The sequence shown here is derived from an EMBL/GenBank/DDBJ whole genome shotgun (WGS) entry which is preliminary data.</text>
</comment>
<evidence type="ECO:0000259" key="3">
    <source>
        <dbReference type="PROSITE" id="PS50102"/>
    </source>
</evidence>
<feature type="region of interest" description="Disordered" evidence="2">
    <location>
        <begin position="335"/>
        <end position="354"/>
    </location>
</feature>
<keyword evidence="1" id="KW-0694">RNA-binding</keyword>
<gene>
    <name evidence="4" type="ORF">Acr_22g0001200</name>
</gene>
<dbReference type="GO" id="GO:0003723">
    <property type="term" value="F:RNA binding"/>
    <property type="evidence" value="ECO:0007669"/>
    <property type="project" value="UniProtKB-UniRule"/>
</dbReference>
<evidence type="ECO:0000256" key="1">
    <source>
        <dbReference type="PROSITE-ProRule" id="PRU00176"/>
    </source>
</evidence>
<dbReference type="InterPro" id="IPR000504">
    <property type="entry name" value="RRM_dom"/>
</dbReference>
<dbReference type="SUPFAM" id="SSF54928">
    <property type="entry name" value="RNA-binding domain, RBD"/>
    <property type="match status" value="1"/>
</dbReference>
<dbReference type="Proteomes" id="UP000585474">
    <property type="component" value="Unassembled WGS sequence"/>
</dbReference>
<dbReference type="InterPro" id="IPR053260">
    <property type="entry name" value="hnRNP"/>
</dbReference>